<dbReference type="PANTHER" id="PTHR30472:SF37">
    <property type="entry name" value="FE(3+) DICITRATE TRANSPORT SYSTEM PERMEASE PROTEIN FECD-RELATED"/>
    <property type="match status" value="1"/>
</dbReference>
<dbReference type="CDD" id="cd06550">
    <property type="entry name" value="TM_ABC_iron-siderophores_like"/>
    <property type="match status" value="1"/>
</dbReference>
<keyword evidence="6 8" id="KW-1133">Transmembrane helix</keyword>
<evidence type="ECO:0000313" key="10">
    <source>
        <dbReference type="Proteomes" id="UP000307943"/>
    </source>
</evidence>
<protein>
    <submittedName>
        <fullName evidence="9">Iron chelate uptake ABC transporter family permease subunit</fullName>
    </submittedName>
</protein>
<dbReference type="AlphaFoldDB" id="A0A5C4T0J2"/>
<dbReference type="InterPro" id="IPR000522">
    <property type="entry name" value="ABC_transptr_permease_BtuC"/>
</dbReference>
<evidence type="ECO:0000256" key="4">
    <source>
        <dbReference type="ARBA" id="ARBA00022475"/>
    </source>
</evidence>
<comment type="caution">
    <text evidence="9">The sequence shown here is derived from an EMBL/GenBank/DDBJ whole genome shotgun (WGS) entry which is preliminary data.</text>
</comment>
<evidence type="ECO:0000256" key="3">
    <source>
        <dbReference type="ARBA" id="ARBA00022448"/>
    </source>
</evidence>
<proteinExistence type="inferred from homology"/>
<evidence type="ECO:0000256" key="2">
    <source>
        <dbReference type="ARBA" id="ARBA00007935"/>
    </source>
</evidence>
<comment type="subcellular location">
    <subcellularLocation>
        <location evidence="1">Cell membrane</location>
        <topology evidence="1">Multi-pass membrane protein</topology>
    </subcellularLocation>
</comment>
<evidence type="ECO:0000256" key="7">
    <source>
        <dbReference type="ARBA" id="ARBA00023136"/>
    </source>
</evidence>
<keyword evidence="4" id="KW-1003">Cell membrane</keyword>
<dbReference type="PANTHER" id="PTHR30472">
    <property type="entry name" value="FERRIC ENTEROBACTIN TRANSPORT SYSTEM PERMEASE PROTEIN"/>
    <property type="match status" value="1"/>
</dbReference>
<dbReference type="InterPro" id="IPR037294">
    <property type="entry name" value="ABC_BtuC-like"/>
</dbReference>
<keyword evidence="10" id="KW-1185">Reference proteome</keyword>
<feature type="transmembrane region" description="Helical" evidence="8">
    <location>
        <begin position="190"/>
        <end position="208"/>
    </location>
</feature>
<dbReference type="SUPFAM" id="SSF81345">
    <property type="entry name" value="ABC transporter involved in vitamin B12 uptake, BtuC"/>
    <property type="match status" value="1"/>
</dbReference>
<dbReference type="OrthoDB" id="9811721at2"/>
<evidence type="ECO:0000256" key="8">
    <source>
        <dbReference type="SAM" id="Phobius"/>
    </source>
</evidence>
<dbReference type="GO" id="GO:0033214">
    <property type="term" value="P:siderophore-iron import into cell"/>
    <property type="evidence" value="ECO:0007669"/>
    <property type="project" value="TreeGrafter"/>
</dbReference>
<reference evidence="9 10" key="1">
    <citation type="submission" date="2019-05" db="EMBL/GenBank/DDBJ databases">
        <title>We sequenced the genome of Paenibacillus hemerocallicola KCTC 33185 for further insight into its adaptation and study the phylogeny of Paenibacillus.</title>
        <authorList>
            <person name="Narsing Rao M.P."/>
        </authorList>
    </citation>
    <scope>NUCLEOTIDE SEQUENCE [LARGE SCALE GENOMIC DNA]</scope>
    <source>
        <strain evidence="9 10">KCTC 33185</strain>
    </source>
</reference>
<dbReference type="GO" id="GO:0005886">
    <property type="term" value="C:plasma membrane"/>
    <property type="evidence" value="ECO:0007669"/>
    <property type="project" value="UniProtKB-SubCell"/>
</dbReference>
<sequence>MSLQQLISVIPAFEQVESRQTSHTIDCPPGRHERRPLYRSVQAAHRHDDDRLCHPTDINTALLWMSGSLWGRGWDDAISLLPWIAVLLPIAWLNFRKLDLFQLGDESTASLGLSLTRHRFWLLLLAVALAGISVSAVGAIGFIGLIAPHIARSLVGARARWLIPLASLVGADLMLLGDCLGRILIVPREVPVGIMTAVLGAPYFVYLLRRERRRSYS</sequence>
<organism evidence="9 10">
    <name type="scientific">Paenibacillus hemerocallicola</name>
    <dbReference type="NCBI Taxonomy" id="1172614"/>
    <lineage>
        <taxon>Bacteria</taxon>
        <taxon>Bacillati</taxon>
        <taxon>Bacillota</taxon>
        <taxon>Bacilli</taxon>
        <taxon>Bacillales</taxon>
        <taxon>Paenibacillaceae</taxon>
        <taxon>Paenibacillus</taxon>
    </lineage>
</organism>
<dbReference type="GO" id="GO:0022857">
    <property type="term" value="F:transmembrane transporter activity"/>
    <property type="evidence" value="ECO:0007669"/>
    <property type="project" value="InterPro"/>
</dbReference>
<comment type="similarity">
    <text evidence="2">Belongs to the binding-protein-dependent transport system permease family. FecCD subfamily.</text>
</comment>
<evidence type="ECO:0000256" key="6">
    <source>
        <dbReference type="ARBA" id="ARBA00022989"/>
    </source>
</evidence>
<keyword evidence="3" id="KW-0813">Transport</keyword>
<evidence type="ECO:0000256" key="1">
    <source>
        <dbReference type="ARBA" id="ARBA00004651"/>
    </source>
</evidence>
<name>A0A5C4T0J2_9BACL</name>
<evidence type="ECO:0000256" key="5">
    <source>
        <dbReference type="ARBA" id="ARBA00022692"/>
    </source>
</evidence>
<gene>
    <name evidence="9" type="ORF">FE784_29890</name>
</gene>
<feature type="transmembrane region" description="Helical" evidence="8">
    <location>
        <begin position="120"/>
        <end position="147"/>
    </location>
</feature>
<evidence type="ECO:0000313" key="9">
    <source>
        <dbReference type="EMBL" id="TNJ62628.1"/>
    </source>
</evidence>
<keyword evidence="7 8" id="KW-0472">Membrane</keyword>
<dbReference type="EMBL" id="VDCQ01000056">
    <property type="protein sequence ID" value="TNJ62628.1"/>
    <property type="molecule type" value="Genomic_DNA"/>
</dbReference>
<dbReference type="Gene3D" id="1.10.3470.10">
    <property type="entry name" value="ABC transporter involved in vitamin B12 uptake, BtuC"/>
    <property type="match status" value="1"/>
</dbReference>
<dbReference type="Proteomes" id="UP000307943">
    <property type="component" value="Unassembled WGS sequence"/>
</dbReference>
<accession>A0A5C4T0J2</accession>
<dbReference type="Pfam" id="PF01032">
    <property type="entry name" value="FecCD"/>
    <property type="match status" value="1"/>
</dbReference>
<keyword evidence="5 8" id="KW-0812">Transmembrane</keyword>
<dbReference type="RefSeq" id="WP_139605922.1">
    <property type="nucleotide sequence ID" value="NZ_VDCQ01000056.1"/>
</dbReference>
<feature type="transmembrane region" description="Helical" evidence="8">
    <location>
        <begin position="159"/>
        <end position="184"/>
    </location>
</feature>